<protein>
    <submittedName>
        <fullName evidence="3">Uncharacterized protein</fullName>
    </submittedName>
</protein>
<keyword evidence="4" id="KW-1185">Reference proteome</keyword>
<reference evidence="3 4" key="1">
    <citation type="journal article" date="2010" name="BMC Genomics">
        <title>Comparative genomics and proteomics of Helicobacter mustelae, an ulcerogenic and carcinogenic gastric pathogen.</title>
        <authorList>
            <person name="O'Toole P.W."/>
            <person name="Snelling W.J."/>
            <person name="Canchaya C."/>
            <person name="Forde B.M."/>
            <person name="Hardie K.R."/>
            <person name="Josenhans C."/>
            <person name="Graham R.L.J."/>
            <person name="McMullan G."/>
            <person name="Parkhill J."/>
            <person name="Belda E."/>
            <person name="Bentley S.D."/>
        </authorList>
    </citation>
    <scope>NUCLEOTIDE SEQUENCE [LARGE SCALE GENOMIC DNA]</scope>
    <source>
        <strain evidence="4">ATCC 43772 / LMG 18044 / NCTC 12198 / 12198</strain>
    </source>
</reference>
<dbReference type="STRING" id="679897.HMU02310"/>
<dbReference type="RefSeq" id="WP_013022588.1">
    <property type="nucleotide sequence ID" value="NC_013949.1"/>
</dbReference>
<dbReference type="EMBL" id="FN555004">
    <property type="protein sequence ID" value="CBG39493.1"/>
    <property type="molecule type" value="Genomic_DNA"/>
</dbReference>
<evidence type="ECO:0000256" key="2">
    <source>
        <dbReference type="SAM" id="MobiDB-lite"/>
    </source>
</evidence>
<feature type="compositionally biased region" description="Basic and acidic residues" evidence="2">
    <location>
        <begin position="338"/>
        <end position="355"/>
    </location>
</feature>
<evidence type="ECO:0000313" key="4">
    <source>
        <dbReference type="Proteomes" id="UP000001522"/>
    </source>
</evidence>
<name>D3UG72_HELM1</name>
<feature type="region of interest" description="Disordered" evidence="2">
    <location>
        <begin position="521"/>
        <end position="553"/>
    </location>
</feature>
<gene>
    <name evidence="3" type="ordered locus">HMU02310</name>
</gene>
<dbReference type="AlphaFoldDB" id="D3UG72"/>
<accession>D3UG72</accession>
<sequence length="586" mass="65556">MKVFLFSKNTMVIKIVESSVKSLQLPIEVHENLINLPDISKDPSDTLVFFDDGIGDVANIGQTDFAKVFIHEKSAKPSKDFDYSLKKPFLPSQVIEIIHAHNNASTKSSPQEKPENETITPMEEELDFFKSREQKQKDLDEDISKSFGEIFSGRDSPQEEFQGFDPKQLTEGIYKEFTKPETPLDAQDLSFDTPAANVPETSVPEAHLLTTQEKEQDEQSKEANLGEDFWDTLEAKQTDTEQESNPSSKPQEPLSGGDEFLNPQNNGQDGEDVGGKSGILNPSEIDEVKRLLLDTEPDATQKTRANGGGLENPAQEEIPEEPENLTHNEGTNPLADFTEGHTDPKNQNDSLKELDLLDDTELQEALKPGENIEIQEEASASEINKPKSSTPKKAHQNPTKDLEELDLLDGMELQEALDSRGSHKAQGPNDSAEKSADQAESTEEYVNSADSIIHLEMIQKSDLEELFPPYEKASCDSGAHDREDEIEDGIIEMERIPSIHEFLQNKQQGLKALEKAAISEEEMRSALKDKDTKASKDGQKTLEHIRVSEKSSKKNQEFLELLKSTSKEDLKELQKELDLLLKTKEE</sequence>
<evidence type="ECO:0000313" key="3">
    <source>
        <dbReference type="EMBL" id="CBG39493.1"/>
    </source>
</evidence>
<organism evidence="3 4">
    <name type="scientific">Helicobacter mustelae (strain ATCC 43772 / CCUG 25715 / CIP 103759 / LMG 18044 / NCTC 12198 / R85-136P)</name>
    <name type="common">Campylobacter mustelae</name>
    <dbReference type="NCBI Taxonomy" id="679897"/>
    <lineage>
        <taxon>Bacteria</taxon>
        <taxon>Pseudomonadati</taxon>
        <taxon>Campylobacterota</taxon>
        <taxon>Epsilonproteobacteria</taxon>
        <taxon>Campylobacterales</taxon>
        <taxon>Helicobacteraceae</taxon>
        <taxon>Helicobacter</taxon>
    </lineage>
</organism>
<dbReference type="KEGG" id="hms:HMU02310"/>
<keyword evidence="1" id="KW-0175">Coiled coil</keyword>
<dbReference type="HOGENOM" id="CLU_465228_0_0_7"/>
<proteinExistence type="predicted"/>
<feature type="region of interest" description="Disordered" evidence="2">
    <location>
        <begin position="184"/>
        <end position="447"/>
    </location>
</feature>
<feature type="coiled-coil region" evidence="1">
    <location>
        <begin position="556"/>
        <end position="583"/>
    </location>
</feature>
<feature type="compositionally biased region" description="Basic and acidic residues" evidence="2">
    <location>
        <begin position="212"/>
        <end position="221"/>
    </location>
</feature>
<evidence type="ECO:0000256" key="1">
    <source>
        <dbReference type="SAM" id="Coils"/>
    </source>
</evidence>
<dbReference type="Proteomes" id="UP000001522">
    <property type="component" value="Chromosome"/>
</dbReference>